<dbReference type="Gene3D" id="3.40.1440.10">
    <property type="entry name" value="GIY-YIG endonuclease"/>
    <property type="match status" value="1"/>
</dbReference>
<dbReference type="RefSeq" id="WP_016181490.1">
    <property type="nucleotide sequence ID" value="NZ_CAAKNX010000109.1"/>
</dbReference>
<dbReference type="SUPFAM" id="SSF82771">
    <property type="entry name" value="GIY-YIG endonuclease"/>
    <property type="match status" value="1"/>
</dbReference>
<evidence type="ECO:0000313" key="8">
    <source>
        <dbReference type="Proteomes" id="UP000316316"/>
    </source>
</evidence>
<dbReference type="EMBL" id="JARPWY010000037">
    <property type="protein sequence ID" value="MDT2515191.1"/>
    <property type="molecule type" value="Genomic_DNA"/>
</dbReference>
<evidence type="ECO:0000313" key="9">
    <source>
        <dbReference type="Proteomes" id="UP001264335"/>
    </source>
</evidence>
<reference evidence="6 8" key="1">
    <citation type="submission" date="2017-10" db="EMBL/GenBank/DDBJ databases">
        <title>FDA dAtabase for Regulatory Grade micrObial Sequences (FDA-ARGOS): Supporting development and validation of Infectious Disease Dx tests.</title>
        <authorList>
            <person name="Campos J."/>
            <person name="Goldberg B."/>
            <person name="Tallon L.J."/>
            <person name="Sadzewicz L."/>
            <person name="Sengamalay N."/>
            <person name="Ott S."/>
            <person name="Godinez A."/>
            <person name="Nagaraj S."/>
            <person name="Vyas G."/>
            <person name="Aluvathingal J."/>
            <person name="Nadendla S."/>
            <person name="Geyer C."/>
            <person name="Nandy P."/>
            <person name="Hobson J."/>
            <person name="Sichtig H."/>
        </authorList>
    </citation>
    <scope>NUCLEOTIDE SEQUENCE [LARGE SCALE GENOMIC DNA]</scope>
    <source>
        <strain evidence="6 8">FDAARGOS_185</strain>
    </source>
</reference>
<evidence type="ECO:0000256" key="1">
    <source>
        <dbReference type="ARBA" id="ARBA00007435"/>
    </source>
</evidence>
<evidence type="ECO:0000313" key="5">
    <source>
        <dbReference type="EMBL" id="RVU96024.1"/>
    </source>
</evidence>
<dbReference type="EMBL" id="RYZS01000001">
    <property type="protein sequence ID" value="RVU96024.1"/>
    <property type="molecule type" value="Genomic_DNA"/>
</dbReference>
<organism evidence="5 7">
    <name type="scientific">Enterococcus avium</name>
    <name type="common">Streptococcus avium</name>
    <dbReference type="NCBI Taxonomy" id="33945"/>
    <lineage>
        <taxon>Bacteria</taxon>
        <taxon>Bacillati</taxon>
        <taxon>Bacillota</taxon>
        <taxon>Bacilli</taxon>
        <taxon>Lactobacillales</taxon>
        <taxon>Enterococcaceae</taxon>
        <taxon>Enterococcus</taxon>
    </lineage>
</organism>
<dbReference type="Proteomes" id="UP001260773">
    <property type="component" value="Unassembled WGS sequence"/>
</dbReference>
<dbReference type="InterPro" id="IPR000305">
    <property type="entry name" value="GIY-YIG_endonuc"/>
</dbReference>
<evidence type="ECO:0000313" key="7">
    <source>
        <dbReference type="Proteomes" id="UP000288388"/>
    </source>
</evidence>
<keyword evidence="6" id="KW-0540">Nuclease</keyword>
<reference evidence="5 7" key="2">
    <citation type="submission" date="2018-12" db="EMBL/GenBank/DDBJ databases">
        <title>A novel vanA-carrying plasmid in a clinical isolate of Enterococcus avium.</title>
        <authorList>
            <person name="Bernasconi O.J."/>
            <person name="Luzzaro F."/>
            <person name="Endimiani A."/>
        </authorList>
    </citation>
    <scope>NUCLEOTIDE SEQUENCE [LARGE SCALE GENOMIC DNA]</scope>
    <source>
        <strain evidence="5 7">LC0559/18</strain>
    </source>
</reference>
<evidence type="ECO:0000313" key="4">
    <source>
        <dbReference type="EMBL" id="MDT2515191.1"/>
    </source>
</evidence>
<dbReference type="Proteomes" id="UP000316316">
    <property type="component" value="Unassembled WGS sequence"/>
</dbReference>
<dbReference type="Proteomes" id="UP001264335">
    <property type="component" value="Unassembled WGS sequence"/>
</dbReference>
<accession>A0A2N8PXB9</accession>
<sequence length="91" mass="10724">MATDQFFYVLLCNDQSFYGGYTTDLSRRLLEHNTGTGAKYTHPQSRRPVKMIHAERFETRSEATKAESAFKKLPRRQKEKYLREHQAKNVL</sequence>
<comment type="similarity">
    <text evidence="1">Belongs to the UPF0213 family.</text>
</comment>
<dbReference type="PROSITE" id="PS50164">
    <property type="entry name" value="GIY_YIG"/>
    <property type="match status" value="1"/>
</dbReference>
<dbReference type="InterPro" id="IPR035901">
    <property type="entry name" value="GIY-YIG_endonuc_sf"/>
</dbReference>
<dbReference type="InterPro" id="IPR050190">
    <property type="entry name" value="UPF0213_domain"/>
</dbReference>
<dbReference type="PANTHER" id="PTHR34477">
    <property type="entry name" value="UPF0213 PROTEIN YHBQ"/>
    <property type="match status" value="1"/>
</dbReference>
<protein>
    <submittedName>
        <fullName evidence="6">Endonuclease</fullName>
    </submittedName>
    <submittedName>
        <fullName evidence="5">GIY-YIG nuclease family protein</fullName>
    </submittedName>
</protein>
<reference evidence="3 9" key="3">
    <citation type="submission" date="2023-03" db="EMBL/GenBank/DDBJ databases">
        <authorList>
            <person name="Shen W."/>
            <person name="Cai J."/>
        </authorList>
    </citation>
    <scope>NUCLEOTIDE SEQUENCE</scope>
    <source>
        <strain evidence="3">P33-2</strain>
        <strain evidence="4 9">Y2</strain>
    </source>
</reference>
<keyword evidence="6" id="KW-0378">Hydrolase</keyword>
<name>A0A2N8PXB9_ENTAV</name>
<evidence type="ECO:0000313" key="3">
    <source>
        <dbReference type="EMBL" id="MDT2404183.1"/>
    </source>
</evidence>
<proteinExistence type="inferred from homology"/>
<keyword evidence="6" id="KW-0255">Endonuclease</keyword>
<dbReference type="EMBL" id="PDXQ01000001">
    <property type="protein sequence ID" value="TRZ33374.1"/>
    <property type="molecule type" value="Genomic_DNA"/>
</dbReference>
<evidence type="ECO:0000313" key="6">
    <source>
        <dbReference type="EMBL" id="TRZ33374.1"/>
    </source>
</evidence>
<evidence type="ECO:0000259" key="2">
    <source>
        <dbReference type="PROSITE" id="PS50164"/>
    </source>
</evidence>
<comment type="caution">
    <text evidence="5">The sequence shown here is derived from an EMBL/GenBank/DDBJ whole genome shotgun (WGS) entry which is preliminary data.</text>
</comment>
<dbReference type="GeneID" id="69568671"/>
<dbReference type="EMBL" id="JARPWH010000084">
    <property type="protein sequence ID" value="MDT2404183.1"/>
    <property type="molecule type" value="Genomic_DNA"/>
</dbReference>
<dbReference type="GO" id="GO:0004519">
    <property type="term" value="F:endonuclease activity"/>
    <property type="evidence" value="ECO:0007669"/>
    <property type="project" value="UniProtKB-KW"/>
</dbReference>
<dbReference type="AlphaFoldDB" id="A0A2N8PXB9"/>
<gene>
    <name evidence="6" type="ORF">AUF17_04485</name>
    <name evidence="5" type="ORF">EK398_14900</name>
    <name evidence="3" type="ORF">P7D43_17590</name>
    <name evidence="4" type="ORF">P7D79_13280</name>
</gene>
<feature type="domain" description="GIY-YIG" evidence="2">
    <location>
        <begin position="3"/>
        <end position="83"/>
    </location>
</feature>
<dbReference type="PANTHER" id="PTHR34477:SF1">
    <property type="entry name" value="UPF0213 PROTEIN YHBQ"/>
    <property type="match status" value="1"/>
</dbReference>
<dbReference type="CDD" id="cd10456">
    <property type="entry name" value="GIY-YIG_UPF0213"/>
    <property type="match status" value="1"/>
</dbReference>
<dbReference type="Proteomes" id="UP000288388">
    <property type="component" value="Unassembled WGS sequence"/>
</dbReference>
<dbReference type="Pfam" id="PF01541">
    <property type="entry name" value="GIY-YIG"/>
    <property type="match status" value="1"/>
</dbReference>